<evidence type="ECO:0000313" key="6">
    <source>
        <dbReference type="Proteomes" id="UP000483035"/>
    </source>
</evidence>
<accession>A0A6L9UEM4</accession>
<protein>
    <submittedName>
        <fullName evidence="5">SDR family NAD(P)-dependent oxidoreductase</fullName>
    </submittedName>
</protein>
<dbReference type="PRINTS" id="PR00081">
    <property type="entry name" value="GDHRDH"/>
</dbReference>
<reference evidence="5 6" key="1">
    <citation type="submission" date="2019-12" db="EMBL/GenBank/DDBJ databases">
        <title>Rhizobium genotypes associated with high levels of biological nitrogen fixation by grain legumes in a temperate-maritime cropping system.</title>
        <authorList>
            <person name="Maluk M."/>
            <person name="Francesc Ferrando Molina F."/>
            <person name="Lopez Del Egido L."/>
            <person name="Lafos M."/>
            <person name="Langarica-Fuentes A."/>
            <person name="Gebre Yohannes G."/>
            <person name="Young M.W."/>
            <person name="Martin P."/>
            <person name="Gantlett R."/>
            <person name="Kenicer G."/>
            <person name="Hawes C."/>
            <person name="Begg G.S."/>
            <person name="Quilliam R.S."/>
            <person name="Squire G.R."/>
            <person name="Poole P.S."/>
            <person name="Young P.W."/>
            <person name="Iannetta P.M."/>
            <person name="James E.K."/>
        </authorList>
    </citation>
    <scope>NUCLEOTIDE SEQUENCE [LARGE SCALE GENOMIC DNA]</scope>
    <source>
        <strain evidence="5 6">JHI1118</strain>
    </source>
</reference>
<dbReference type="Proteomes" id="UP000483035">
    <property type="component" value="Unassembled WGS sequence"/>
</dbReference>
<evidence type="ECO:0000256" key="3">
    <source>
        <dbReference type="RuleBase" id="RU000363"/>
    </source>
</evidence>
<keyword evidence="2" id="KW-0560">Oxidoreductase</keyword>
<dbReference type="EMBL" id="WUEY01000025">
    <property type="protein sequence ID" value="NEI74104.1"/>
    <property type="molecule type" value="Genomic_DNA"/>
</dbReference>
<evidence type="ECO:0000256" key="1">
    <source>
        <dbReference type="ARBA" id="ARBA00006484"/>
    </source>
</evidence>
<organism evidence="5 6">
    <name type="scientific">Rhizobium lusitanum</name>
    <dbReference type="NCBI Taxonomy" id="293958"/>
    <lineage>
        <taxon>Bacteria</taxon>
        <taxon>Pseudomonadati</taxon>
        <taxon>Pseudomonadota</taxon>
        <taxon>Alphaproteobacteria</taxon>
        <taxon>Hyphomicrobiales</taxon>
        <taxon>Rhizobiaceae</taxon>
        <taxon>Rhizobium/Agrobacterium group</taxon>
        <taxon>Rhizobium</taxon>
    </lineage>
</organism>
<evidence type="ECO:0000256" key="2">
    <source>
        <dbReference type="ARBA" id="ARBA00023002"/>
    </source>
</evidence>
<proteinExistence type="inferred from homology"/>
<dbReference type="SMART" id="SM00822">
    <property type="entry name" value="PKS_KR"/>
    <property type="match status" value="1"/>
</dbReference>
<dbReference type="SUPFAM" id="SSF51735">
    <property type="entry name" value="NAD(P)-binding Rossmann-fold domains"/>
    <property type="match status" value="1"/>
</dbReference>
<dbReference type="RefSeq" id="WP_163993042.1">
    <property type="nucleotide sequence ID" value="NZ_WUEY01000025.1"/>
</dbReference>
<dbReference type="InterPro" id="IPR051911">
    <property type="entry name" value="SDR_oxidoreductase"/>
</dbReference>
<dbReference type="InterPro" id="IPR002347">
    <property type="entry name" value="SDR_fam"/>
</dbReference>
<dbReference type="InterPro" id="IPR057326">
    <property type="entry name" value="KR_dom"/>
</dbReference>
<dbReference type="NCBIfam" id="NF006114">
    <property type="entry name" value="PRK08263.1"/>
    <property type="match status" value="1"/>
</dbReference>
<evidence type="ECO:0000259" key="4">
    <source>
        <dbReference type="SMART" id="SM00822"/>
    </source>
</evidence>
<evidence type="ECO:0000313" key="5">
    <source>
        <dbReference type="EMBL" id="NEI74104.1"/>
    </source>
</evidence>
<sequence>MAETKVWFITGASRGFGRIWAEAALARGDKVAAAVRDTKSLLPLKQRYGEAIQPLALDVTNRKDVFSAMAKARANFGRVDVVINNAGFGLMGAIEEVTENDARTQMDTNFFGSLWVTQAALPLLREQGAGHVISVSSVSGLIGQPTIGLYNASKWALEGIMEALSKEIEGFGVKVTLVEPGPYATEFTSANSLRLADSLPVYDTARANLLASILPEDVDDPSTTAKDMLALVDSECPPLRVLWGKSSLAWAIGAYGERLASWGR</sequence>
<feature type="domain" description="Ketoreductase" evidence="4">
    <location>
        <begin position="5"/>
        <end position="174"/>
    </location>
</feature>
<gene>
    <name evidence="5" type="ORF">GR212_31585</name>
</gene>
<dbReference type="AlphaFoldDB" id="A0A6L9UEM4"/>
<dbReference type="CDD" id="cd05374">
    <property type="entry name" value="17beta-HSD-like_SDR_c"/>
    <property type="match status" value="1"/>
</dbReference>
<dbReference type="Gene3D" id="3.40.50.720">
    <property type="entry name" value="NAD(P)-binding Rossmann-like Domain"/>
    <property type="match status" value="1"/>
</dbReference>
<name>A0A6L9UEM4_9HYPH</name>
<comment type="similarity">
    <text evidence="1 3">Belongs to the short-chain dehydrogenases/reductases (SDR) family.</text>
</comment>
<dbReference type="InterPro" id="IPR036291">
    <property type="entry name" value="NAD(P)-bd_dom_sf"/>
</dbReference>
<dbReference type="PRINTS" id="PR00080">
    <property type="entry name" value="SDRFAMILY"/>
</dbReference>
<dbReference type="InterPro" id="IPR020904">
    <property type="entry name" value="Sc_DH/Rdtase_CS"/>
</dbReference>
<dbReference type="Pfam" id="PF00106">
    <property type="entry name" value="adh_short"/>
    <property type="match status" value="1"/>
</dbReference>
<dbReference type="PROSITE" id="PS00061">
    <property type="entry name" value="ADH_SHORT"/>
    <property type="match status" value="1"/>
</dbReference>
<dbReference type="PANTHER" id="PTHR43976:SF16">
    <property type="entry name" value="SHORT-CHAIN DEHYDROGENASE_REDUCTASE FAMILY PROTEIN"/>
    <property type="match status" value="1"/>
</dbReference>
<dbReference type="GO" id="GO:0016491">
    <property type="term" value="F:oxidoreductase activity"/>
    <property type="evidence" value="ECO:0007669"/>
    <property type="project" value="UniProtKB-KW"/>
</dbReference>
<dbReference type="PANTHER" id="PTHR43976">
    <property type="entry name" value="SHORT CHAIN DEHYDROGENASE"/>
    <property type="match status" value="1"/>
</dbReference>
<comment type="caution">
    <text evidence="5">The sequence shown here is derived from an EMBL/GenBank/DDBJ whole genome shotgun (WGS) entry which is preliminary data.</text>
</comment>